<dbReference type="PANTHER" id="PTHR43133">
    <property type="entry name" value="RNA POLYMERASE ECF-TYPE SIGMA FACTO"/>
    <property type="match status" value="1"/>
</dbReference>
<dbReference type="InterPro" id="IPR039425">
    <property type="entry name" value="RNA_pol_sigma-70-like"/>
</dbReference>
<keyword evidence="4" id="KW-0804">Transcription</keyword>
<dbReference type="CDD" id="cd06171">
    <property type="entry name" value="Sigma70_r4"/>
    <property type="match status" value="1"/>
</dbReference>
<dbReference type="GO" id="GO:0003677">
    <property type="term" value="F:DNA binding"/>
    <property type="evidence" value="ECO:0007669"/>
    <property type="project" value="InterPro"/>
</dbReference>
<evidence type="ECO:0000313" key="7">
    <source>
        <dbReference type="EMBL" id="TDU43899.1"/>
    </source>
</evidence>
<evidence type="ECO:0000256" key="4">
    <source>
        <dbReference type="ARBA" id="ARBA00023163"/>
    </source>
</evidence>
<protein>
    <submittedName>
        <fullName evidence="7">RNA polymerase sigma-70 factor (ECF subfamily)</fullName>
    </submittedName>
</protein>
<reference evidence="7 8" key="1">
    <citation type="submission" date="2019-03" db="EMBL/GenBank/DDBJ databases">
        <title>Genomic Encyclopedia of Archaeal and Bacterial Type Strains, Phase II (KMG-II): from individual species to whole genera.</title>
        <authorList>
            <person name="Goeker M."/>
        </authorList>
    </citation>
    <scope>NUCLEOTIDE SEQUENCE [LARGE SCALE GENOMIC DNA]</scope>
    <source>
        <strain evidence="7 8">DSM 28135</strain>
    </source>
</reference>
<dbReference type="RefSeq" id="WP_133757327.1">
    <property type="nucleotide sequence ID" value="NZ_SOBW01000007.1"/>
</dbReference>
<dbReference type="Pfam" id="PF04542">
    <property type="entry name" value="Sigma70_r2"/>
    <property type="match status" value="1"/>
</dbReference>
<evidence type="ECO:0000313" key="8">
    <source>
        <dbReference type="Proteomes" id="UP000294689"/>
    </source>
</evidence>
<dbReference type="NCBIfam" id="TIGR02937">
    <property type="entry name" value="sigma70-ECF"/>
    <property type="match status" value="1"/>
</dbReference>
<evidence type="ECO:0000259" key="5">
    <source>
        <dbReference type="Pfam" id="PF04542"/>
    </source>
</evidence>
<proteinExistence type="inferred from homology"/>
<feature type="domain" description="RNA polymerase sigma factor 70 region 4 type 2" evidence="6">
    <location>
        <begin position="121"/>
        <end position="172"/>
    </location>
</feature>
<dbReference type="GO" id="GO:0006352">
    <property type="term" value="P:DNA-templated transcription initiation"/>
    <property type="evidence" value="ECO:0007669"/>
    <property type="project" value="InterPro"/>
</dbReference>
<dbReference type="PANTHER" id="PTHR43133:SF46">
    <property type="entry name" value="RNA POLYMERASE SIGMA-70 FACTOR ECF SUBFAMILY"/>
    <property type="match status" value="1"/>
</dbReference>
<sequence>MKVIQLHNNNIQLIKKAAKNNREAQHVLYETHAPKMLSICRYYIKDLQHAENVMLNGFLKAFTNLKDFKDAGSFEGWLRKIMVREAISFLRQQKAIEFSVEDVEVVHQHDNTIESDIEVDEIQRHIDELPEGYKMVFVMYAIEGYKHQEIATVLNITEGTSKSQLFKAKQLLQQRINTINKRHNETSEMGR</sequence>
<dbReference type="SUPFAM" id="SSF88946">
    <property type="entry name" value="Sigma2 domain of RNA polymerase sigma factors"/>
    <property type="match status" value="1"/>
</dbReference>
<comment type="caution">
    <text evidence="7">The sequence shown here is derived from an EMBL/GenBank/DDBJ whole genome shotgun (WGS) entry which is preliminary data.</text>
</comment>
<dbReference type="AlphaFoldDB" id="A0A4R7QA91"/>
<dbReference type="InterPro" id="IPR007627">
    <property type="entry name" value="RNA_pol_sigma70_r2"/>
</dbReference>
<dbReference type="InterPro" id="IPR013249">
    <property type="entry name" value="RNA_pol_sigma70_r4_t2"/>
</dbReference>
<keyword evidence="3" id="KW-0731">Sigma factor</keyword>
<evidence type="ECO:0000256" key="1">
    <source>
        <dbReference type="ARBA" id="ARBA00010641"/>
    </source>
</evidence>
<gene>
    <name evidence="7" type="ORF">BXY82_1320</name>
</gene>
<keyword evidence="2" id="KW-0805">Transcription regulation</keyword>
<dbReference type="InterPro" id="IPR036388">
    <property type="entry name" value="WH-like_DNA-bd_sf"/>
</dbReference>
<dbReference type="InterPro" id="IPR013324">
    <property type="entry name" value="RNA_pol_sigma_r3/r4-like"/>
</dbReference>
<dbReference type="GO" id="GO:0016987">
    <property type="term" value="F:sigma factor activity"/>
    <property type="evidence" value="ECO:0007669"/>
    <property type="project" value="UniProtKB-KW"/>
</dbReference>
<evidence type="ECO:0000256" key="2">
    <source>
        <dbReference type="ARBA" id="ARBA00023015"/>
    </source>
</evidence>
<feature type="domain" description="RNA polymerase sigma-70 region 2" evidence="5">
    <location>
        <begin position="28"/>
        <end position="94"/>
    </location>
</feature>
<dbReference type="Gene3D" id="1.10.10.10">
    <property type="entry name" value="Winged helix-like DNA-binding domain superfamily/Winged helix DNA-binding domain"/>
    <property type="match status" value="1"/>
</dbReference>
<dbReference type="Pfam" id="PF08281">
    <property type="entry name" value="Sigma70_r4_2"/>
    <property type="match status" value="1"/>
</dbReference>
<dbReference type="Gene3D" id="1.10.1740.10">
    <property type="match status" value="1"/>
</dbReference>
<comment type="similarity">
    <text evidence="1">Belongs to the sigma-70 factor family. ECF subfamily.</text>
</comment>
<dbReference type="Proteomes" id="UP000294689">
    <property type="component" value="Unassembled WGS sequence"/>
</dbReference>
<dbReference type="OrthoDB" id="1056775at2"/>
<dbReference type="InterPro" id="IPR013325">
    <property type="entry name" value="RNA_pol_sigma_r2"/>
</dbReference>
<dbReference type="EMBL" id="SOBW01000007">
    <property type="protein sequence ID" value="TDU43899.1"/>
    <property type="molecule type" value="Genomic_DNA"/>
</dbReference>
<accession>A0A4R7QA91</accession>
<organism evidence="7 8">
    <name type="scientific">Gelidibacter sediminis</name>
    <dbReference type="NCBI Taxonomy" id="1608710"/>
    <lineage>
        <taxon>Bacteria</taxon>
        <taxon>Pseudomonadati</taxon>
        <taxon>Bacteroidota</taxon>
        <taxon>Flavobacteriia</taxon>
        <taxon>Flavobacteriales</taxon>
        <taxon>Flavobacteriaceae</taxon>
        <taxon>Gelidibacter</taxon>
    </lineage>
</organism>
<evidence type="ECO:0000256" key="3">
    <source>
        <dbReference type="ARBA" id="ARBA00023082"/>
    </source>
</evidence>
<evidence type="ECO:0000259" key="6">
    <source>
        <dbReference type="Pfam" id="PF08281"/>
    </source>
</evidence>
<keyword evidence="8" id="KW-1185">Reference proteome</keyword>
<dbReference type="SUPFAM" id="SSF88659">
    <property type="entry name" value="Sigma3 and sigma4 domains of RNA polymerase sigma factors"/>
    <property type="match status" value="1"/>
</dbReference>
<dbReference type="InterPro" id="IPR014284">
    <property type="entry name" value="RNA_pol_sigma-70_dom"/>
</dbReference>
<name>A0A4R7QA91_9FLAO</name>